<evidence type="ECO:0000256" key="2">
    <source>
        <dbReference type="ARBA" id="ARBA00023125"/>
    </source>
</evidence>
<reference evidence="9" key="2">
    <citation type="submission" date="2023-05" db="EMBL/GenBank/DDBJ databases">
        <authorList>
            <person name="Kostyuchenko R.P."/>
        </authorList>
    </citation>
    <scope>NUCLEOTIDE SEQUENCE</scope>
</reference>
<feature type="compositionally biased region" description="Basic and acidic residues" evidence="7">
    <location>
        <begin position="75"/>
        <end position="86"/>
    </location>
</feature>
<feature type="region of interest" description="Disordered" evidence="7">
    <location>
        <begin position="207"/>
        <end position="248"/>
    </location>
</feature>
<dbReference type="EMBL" id="OR050792">
    <property type="protein sequence ID" value="WKZ08249.1"/>
    <property type="molecule type" value="mRNA"/>
</dbReference>
<dbReference type="InterPro" id="IPR017970">
    <property type="entry name" value="Homeobox_CS"/>
</dbReference>
<feature type="compositionally biased region" description="Low complexity" evidence="7">
    <location>
        <begin position="55"/>
        <end position="67"/>
    </location>
</feature>
<feature type="domain" description="Homeobox" evidence="8">
    <location>
        <begin position="291"/>
        <end position="351"/>
    </location>
</feature>
<keyword evidence="4 5" id="KW-0539">Nucleus</keyword>
<dbReference type="InterPro" id="IPR001356">
    <property type="entry name" value="HD"/>
</dbReference>
<evidence type="ECO:0000256" key="3">
    <source>
        <dbReference type="ARBA" id="ARBA00023155"/>
    </source>
</evidence>
<dbReference type="PROSITE" id="PS50071">
    <property type="entry name" value="HOMEOBOX_2"/>
    <property type="match status" value="1"/>
</dbReference>
<keyword evidence="3 5" id="KW-0371">Homeobox</keyword>
<reference evidence="9" key="1">
    <citation type="journal article" date="2023" name="Genes (Basel)">
        <title>Spatial Colinear but Broken Temporal Expression of Duplicated ParaHox Genes in Asexually Reproducing Annelids, Nais communis and Pristina longiseta.</title>
        <authorList>
            <person name="Kostyuchenko R.P."/>
            <person name="Amosov A.V."/>
        </authorList>
    </citation>
    <scope>NUCLEOTIDE SEQUENCE</scope>
</reference>
<accession>A0AA49K4H3</accession>
<dbReference type="SUPFAM" id="SSF46689">
    <property type="entry name" value="Homeodomain-like"/>
    <property type="match status" value="1"/>
</dbReference>
<dbReference type="FunFam" id="1.10.10.60:FF:000176">
    <property type="entry name" value="pancreas/duodenum homeobox protein 1"/>
    <property type="match status" value="1"/>
</dbReference>
<dbReference type="AlphaFoldDB" id="A0AA49K4H3"/>
<feature type="compositionally biased region" description="Low complexity" evidence="7">
    <location>
        <begin position="401"/>
        <end position="428"/>
    </location>
</feature>
<feature type="compositionally biased region" description="Polar residues" evidence="7">
    <location>
        <begin position="91"/>
        <end position="112"/>
    </location>
</feature>
<dbReference type="GO" id="GO:0005634">
    <property type="term" value="C:nucleus"/>
    <property type="evidence" value="ECO:0007669"/>
    <property type="project" value="UniProtKB-SubCell"/>
</dbReference>
<sequence length="461" mass="50916">MDLMMDNISHSYSFLHAQHGPCDPLTGYSSRDAYITCHGLQSGYNPYQTNISVSDVSSSGASSRLNSNYGLPPTTDRRLHNDDANLRHQMAHNTTSPVPTGYGSSRRLSQHQQHMDSFYGSSMPCLSTDEGLQFAAAAAAAGLLSTTQTRPGNLMLSADNDQVDDTSRRLHFQPPPAHQRLIQDEHQLKAQQRKFFGDNLMTSPSAAAEVTHMSSSGFRSTNSPTYSTSSCSPSSTSPSSVAATTAAGEEVDRRHLAANGGLVHYPWMKTTKSHAHQWKAHWIGADHRMFDENKRTRTAYTRAQLLELEKEFHFDKYISRARRLELANLLRLTERHIKIWFQNRRMKWKKYETTKDPTTNDAQLEQNRPASRQLVSYGHLMKSGTELDDTTNVSGSILMTSSGQPVSSSSLSGNYSMLSPSTSSSTSTCGDMVSPHQAGTRNDLDVLNGCKSEIDGVAESD</sequence>
<evidence type="ECO:0000256" key="7">
    <source>
        <dbReference type="SAM" id="MobiDB-lite"/>
    </source>
</evidence>
<evidence type="ECO:0000259" key="8">
    <source>
        <dbReference type="PROSITE" id="PS50071"/>
    </source>
</evidence>
<comment type="subcellular location">
    <subcellularLocation>
        <location evidence="5 6">Nucleus</location>
    </subcellularLocation>
</comment>
<dbReference type="GO" id="GO:0045944">
    <property type="term" value="P:positive regulation of transcription by RNA polymerase II"/>
    <property type="evidence" value="ECO:0007669"/>
    <property type="project" value="UniProtKB-ARBA"/>
</dbReference>
<feature type="compositionally biased region" description="Low complexity" evidence="7">
    <location>
        <begin position="220"/>
        <end position="247"/>
    </location>
</feature>
<dbReference type="Pfam" id="PF00046">
    <property type="entry name" value="Homeodomain"/>
    <property type="match status" value="1"/>
</dbReference>
<proteinExistence type="evidence at transcript level"/>
<dbReference type="PANTHER" id="PTHR45664">
    <property type="entry name" value="PROTEIN ZERKNUELLT 1-RELATED"/>
    <property type="match status" value="1"/>
</dbReference>
<evidence type="ECO:0000313" key="9">
    <source>
        <dbReference type="EMBL" id="WKZ08249.1"/>
    </source>
</evidence>
<dbReference type="PROSITE" id="PS00027">
    <property type="entry name" value="HOMEOBOX_1"/>
    <property type="match status" value="1"/>
</dbReference>
<dbReference type="GO" id="GO:0000978">
    <property type="term" value="F:RNA polymerase II cis-regulatory region sequence-specific DNA binding"/>
    <property type="evidence" value="ECO:0007669"/>
    <property type="project" value="TreeGrafter"/>
</dbReference>
<dbReference type="InterPro" id="IPR009057">
    <property type="entry name" value="Homeodomain-like_sf"/>
</dbReference>
<dbReference type="InterPro" id="IPR020479">
    <property type="entry name" value="HD_metazoa"/>
</dbReference>
<evidence type="ECO:0000256" key="6">
    <source>
        <dbReference type="RuleBase" id="RU000682"/>
    </source>
</evidence>
<evidence type="ECO:0000256" key="1">
    <source>
        <dbReference type="ARBA" id="ARBA00022473"/>
    </source>
</evidence>
<dbReference type="CDD" id="cd00086">
    <property type="entry name" value="homeodomain"/>
    <property type="match status" value="1"/>
</dbReference>
<dbReference type="PANTHER" id="PTHR45664:SF12">
    <property type="entry name" value="PANCREAS_DUODENUM HOMEOBOX PROTEIN 1"/>
    <property type="match status" value="1"/>
</dbReference>
<evidence type="ECO:0000256" key="4">
    <source>
        <dbReference type="ARBA" id="ARBA00023242"/>
    </source>
</evidence>
<feature type="region of interest" description="Disordered" evidence="7">
    <location>
        <begin position="55"/>
        <end position="114"/>
    </location>
</feature>
<keyword evidence="2 5" id="KW-0238">DNA-binding</keyword>
<keyword evidence="1" id="KW-0217">Developmental protein</keyword>
<dbReference type="PRINTS" id="PR00024">
    <property type="entry name" value="HOMEOBOX"/>
</dbReference>
<feature type="region of interest" description="Disordered" evidence="7">
    <location>
        <begin position="395"/>
        <end position="444"/>
    </location>
</feature>
<dbReference type="GO" id="GO:0000981">
    <property type="term" value="F:DNA-binding transcription factor activity, RNA polymerase II-specific"/>
    <property type="evidence" value="ECO:0007669"/>
    <property type="project" value="InterPro"/>
</dbReference>
<dbReference type="GO" id="GO:0048513">
    <property type="term" value="P:animal organ development"/>
    <property type="evidence" value="ECO:0007669"/>
    <property type="project" value="UniProtKB-ARBA"/>
</dbReference>
<protein>
    <submittedName>
        <fullName evidence="9">Xlox protein</fullName>
    </submittedName>
</protein>
<organism evidence="9">
    <name type="scientific">Nais communis</name>
    <dbReference type="NCBI Taxonomy" id="188228"/>
    <lineage>
        <taxon>Eukaryota</taxon>
        <taxon>Metazoa</taxon>
        <taxon>Spiralia</taxon>
        <taxon>Lophotrochozoa</taxon>
        <taxon>Annelida</taxon>
        <taxon>Clitellata</taxon>
        <taxon>Oligochaeta</taxon>
        <taxon>Tubificida</taxon>
        <taxon>Tubificina</taxon>
        <taxon>Naididae</taxon>
        <taxon>Naidinae</taxon>
        <taxon>Nais</taxon>
    </lineage>
</organism>
<name>A0AA49K4H3_9ANNE</name>
<evidence type="ECO:0000256" key="5">
    <source>
        <dbReference type="PROSITE-ProRule" id="PRU00108"/>
    </source>
</evidence>
<feature type="DNA-binding region" description="Homeobox" evidence="5">
    <location>
        <begin position="293"/>
        <end position="352"/>
    </location>
</feature>
<dbReference type="SMART" id="SM00389">
    <property type="entry name" value="HOX"/>
    <property type="match status" value="1"/>
</dbReference>
<dbReference type="Gene3D" id="1.10.10.60">
    <property type="entry name" value="Homeodomain-like"/>
    <property type="match status" value="1"/>
</dbReference>